<dbReference type="InterPro" id="IPR043129">
    <property type="entry name" value="ATPase_NBD"/>
</dbReference>
<dbReference type="SUPFAM" id="SSF53067">
    <property type="entry name" value="Actin-like ATPase domain"/>
    <property type="match status" value="1"/>
</dbReference>
<evidence type="ECO:0000313" key="3">
    <source>
        <dbReference type="Proteomes" id="UP001171902"/>
    </source>
</evidence>
<keyword evidence="3" id="KW-1185">Reference proteome</keyword>
<evidence type="ECO:0000256" key="1">
    <source>
        <dbReference type="ARBA" id="ARBA00006479"/>
    </source>
</evidence>
<dbReference type="SUPFAM" id="SSF46785">
    <property type="entry name" value="Winged helix' DNA-binding domain"/>
    <property type="match status" value="1"/>
</dbReference>
<dbReference type="InterPro" id="IPR036390">
    <property type="entry name" value="WH_DNA-bd_sf"/>
</dbReference>
<dbReference type="Gene3D" id="1.10.10.10">
    <property type="entry name" value="Winged helix-like DNA-binding domain superfamily/Winged helix DNA-binding domain"/>
    <property type="match status" value="1"/>
</dbReference>
<dbReference type="Pfam" id="PF00480">
    <property type="entry name" value="ROK"/>
    <property type="match status" value="1"/>
</dbReference>
<dbReference type="PANTHER" id="PTHR18964">
    <property type="entry name" value="ROK (REPRESSOR, ORF, KINASE) FAMILY"/>
    <property type="match status" value="1"/>
</dbReference>
<gene>
    <name evidence="2" type="ORF">QWI33_22985</name>
</gene>
<dbReference type="InterPro" id="IPR000600">
    <property type="entry name" value="ROK"/>
</dbReference>
<dbReference type="RefSeq" id="WP_289959271.1">
    <property type="nucleotide sequence ID" value="NZ_JAUEMJ010000009.1"/>
</dbReference>
<reference evidence="2" key="1">
    <citation type="submission" date="2023-06" db="EMBL/GenBank/DDBJ databases">
        <title>Gycomyces niveus sp.nov., a novel actinomycete isolated from soil in Shouguang.</title>
        <authorList>
            <person name="Yang X."/>
            <person name="Zhao J."/>
        </authorList>
    </citation>
    <scope>NUCLEOTIDE SEQUENCE</scope>
    <source>
        <strain evidence="2">NEAU C2</strain>
    </source>
</reference>
<comment type="caution">
    <text evidence="2">The sequence shown here is derived from an EMBL/GenBank/DDBJ whole genome shotgun (WGS) entry which is preliminary data.</text>
</comment>
<proteinExistence type="inferred from homology"/>
<organism evidence="2 3">
    <name type="scientific">Glycomyces tritici</name>
    <dbReference type="NCBI Taxonomy" id="2665176"/>
    <lineage>
        <taxon>Bacteria</taxon>
        <taxon>Bacillati</taxon>
        <taxon>Actinomycetota</taxon>
        <taxon>Actinomycetes</taxon>
        <taxon>Glycomycetales</taxon>
        <taxon>Glycomycetaceae</taxon>
        <taxon>Glycomyces</taxon>
    </lineage>
</organism>
<dbReference type="InterPro" id="IPR036388">
    <property type="entry name" value="WH-like_DNA-bd_sf"/>
</dbReference>
<dbReference type="Proteomes" id="UP001171902">
    <property type="component" value="Unassembled WGS sequence"/>
</dbReference>
<protein>
    <submittedName>
        <fullName evidence="2">ROK family transcriptional regulator</fullName>
    </submittedName>
</protein>
<name>A0ABT7YVF2_9ACTN</name>
<comment type="similarity">
    <text evidence="1">Belongs to the ROK (NagC/XylR) family.</text>
</comment>
<sequence length="409" mass="42457">MEAPRHRTTRDLKLGNRMSLLRTLYFDGPLTRRDLAPATGLSTATISNVTAELIEGGVLREAGKVESDGGRPQILLQVDPGHARVVGVDVGETQVRVELLDLKLDERAGVRYALAPGRHDPATVIEHIVAGVKEVVAEAGDVPVLGVGVAMPGIVEYGPAGVIHAKAFGWDAVPLGRMLMERLDPLPVHVENGAMTMGQAELWFGAGRGAQNAVIALIGSGVGSCIVAGGALYRGAGSSAGEWGHTTMAVAGRPCRCGSRGCLEAYVGAEGILDRYLAATGVVELSGDGEEADLERLLDDTSPAAVAVVDETVEYLGAGLADLLNLFNPELIVIGGWAGLMLAQRRLAGIRAAAGAYALGQPFTTARIEPGLLGPDAVAKGAATLVIERFLSGEPPARTRAARRTGGHV</sequence>
<dbReference type="PANTHER" id="PTHR18964:SF149">
    <property type="entry name" value="BIFUNCTIONAL UDP-N-ACETYLGLUCOSAMINE 2-EPIMERASE_N-ACETYLMANNOSAMINE KINASE"/>
    <property type="match status" value="1"/>
</dbReference>
<accession>A0ABT7YVF2</accession>
<dbReference type="Gene3D" id="3.30.420.40">
    <property type="match status" value="2"/>
</dbReference>
<dbReference type="EMBL" id="JAUEMJ010000009">
    <property type="protein sequence ID" value="MDN3242606.1"/>
    <property type="molecule type" value="Genomic_DNA"/>
</dbReference>
<evidence type="ECO:0000313" key="2">
    <source>
        <dbReference type="EMBL" id="MDN3242606.1"/>
    </source>
</evidence>